<feature type="transmembrane region" description="Helical" evidence="2">
    <location>
        <begin position="6"/>
        <end position="24"/>
    </location>
</feature>
<organism evidence="3">
    <name type="scientific">Thermohahella caldifontis</name>
    <dbReference type="NCBI Taxonomy" id="3142973"/>
    <lineage>
        <taxon>Bacteria</taxon>
        <taxon>Pseudomonadati</taxon>
        <taxon>Pseudomonadota</taxon>
        <taxon>Gammaproteobacteria</taxon>
        <taxon>Oceanospirillales</taxon>
        <taxon>Hahellaceae</taxon>
        <taxon>Thermohahella</taxon>
    </lineage>
</organism>
<dbReference type="EMBL" id="CP154858">
    <property type="protein sequence ID" value="XDT72688.1"/>
    <property type="molecule type" value="Genomic_DNA"/>
</dbReference>
<feature type="region of interest" description="Disordered" evidence="1">
    <location>
        <begin position="218"/>
        <end position="238"/>
    </location>
</feature>
<gene>
    <name evidence="3" type="ORF">AAIA72_01510</name>
</gene>
<dbReference type="RefSeq" id="WP_369601692.1">
    <property type="nucleotide sequence ID" value="NZ_CP154858.1"/>
</dbReference>
<accession>A0AB39UX83</accession>
<dbReference type="KEGG" id="tcd:AAIA72_01510"/>
<feature type="compositionally biased region" description="Polar residues" evidence="1">
    <location>
        <begin position="229"/>
        <end position="238"/>
    </location>
</feature>
<dbReference type="AlphaFoldDB" id="A0AB39UX83"/>
<evidence type="ECO:0000313" key="3">
    <source>
        <dbReference type="EMBL" id="XDT72688.1"/>
    </source>
</evidence>
<keyword evidence="2" id="KW-1133">Transmembrane helix</keyword>
<keyword evidence="2" id="KW-0472">Membrane</keyword>
<protein>
    <submittedName>
        <fullName evidence="3">HIG1 domain-containing protein</fullName>
    </submittedName>
</protein>
<name>A0AB39UX83_9GAMM</name>
<proteinExistence type="predicted"/>
<evidence type="ECO:0000256" key="2">
    <source>
        <dbReference type="SAM" id="Phobius"/>
    </source>
</evidence>
<evidence type="ECO:0000256" key="1">
    <source>
        <dbReference type="SAM" id="MobiDB-lite"/>
    </source>
</evidence>
<sequence>MSLSLILIIIGVVATGGALFAAWLKTRERMLLQKQKQLRMLLQRYHETEPLLTFLLEKDTSADVARTLNQDLLDMCRQMQRLDPNHSEVLQLLESCMQRESQLATGTWSPKTESIVESDQQLQRIQQVFNQITHKLQRMKLRGKLPAATYESHVAHLRGRLLQIQVDSHRALAERLLAEDNRRDAEMHLKHARSALQKSSHQFDGKTELIKTLSDQIKALQRGELPDQNPKSTEAPQG</sequence>
<keyword evidence="2" id="KW-0812">Transmembrane</keyword>
<reference evidence="3" key="1">
    <citation type="submission" date="2024-05" db="EMBL/GenBank/DDBJ databases">
        <title>Genome sequencing of novel strain.</title>
        <authorList>
            <person name="Ganbat D."/>
            <person name="Ganbat S."/>
            <person name="Lee S.-J."/>
        </authorList>
    </citation>
    <scope>NUCLEOTIDE SEQUENCE</scope>
    <source>
        <strain evidence="3">SMD15-11</strain>
    </source>
</reference>